<sequence>MQVFLALITGLVVGFLFAWLKLPIPAPPALAGVMGIVGIYLGFRLFDWVQQFF</sequence>
<reference evidence="2 3" key="1">
    <citation type="submission" date="2016-11" db="EMBL/GenBank/DDBJ databases">
        <authorList>
            <person name="Jaros S."/>
            <person name="Januszkiewicz K."/>
            <person name="Wedrychowicz H."/>
        </authorList>
    </citation>
    <scope>NUCLEOTIDE SEQUENCE [LARGE SCALE GENOMIC DNA]</scope>
    <source>
        <strain evidence="2 3">CGMCC 1.10681</strain>
    </source>
</reference>
<dbReference type="InterPro" id="IPR020017">
    <property type="entry name" value="XapX_domain"/>
</dbReference>
<dbReference type="Proteomes" id="UP000184184">
    <property type="component" value="Unassembled WGS sequence"/>
</dbReference>
<evidence type="ECO:0000313" key="3">
    <source>
        <dbReference type="Proteomes" id="UP000184184"/>
    </source>
</evidence>
<dbReference type="RefSeq" id="WP_073199595.1">
    <property type="nucleotide sequence ID" value="NZ_FRCZ01000001.1"/>
</dbReference>
<protein>
    <submittedName>
        <fullName evidence="2">XapX domain-containing protein</fullName>
    </submittedName>
</protein>
<feature type="transmembrane region" description="Helical" evidence="1">
    <location>
        <begin position="28"/>
        <end position="46"/>
    </location>
</feature>
<accession>A0A1M7KCX4</accession>
<dbReference type="NCBIfam" id="TIGR03510">
    <property type="entry name" value="XapX"/>
    <property type="match status" value="1"/>
</dbReference>
<dbReference type="EMBL" id="FRCZ01000001">
    <property type="protein sequence ID" value="SHM63093.1"/>
    <property type="molecule type" value="Genomic_DNA"/>
</dbReference>
<name>A0A1M7KCX4_9BACI</name>
<keyword evidence="1" id="KW-1133">Transmembrane helix</keyword>
<evidence type="ECO:0000256" key="1">
    <source>
        <dbReference type="SAM" id="Phobius"/>
    </source>
</evidence>
<keyword evidence="1" id="KW-0472">Membrane</keyword>
<keyword evidence="1" id="KW-0812">Transmembrane</keyword>
<proteinExistence type="predicted"/>
<organism evidence="2 3">
    <name type="scientific">Gracilibacillus kekensis</name>
    <dbReference type="NCBI Taxonomy" id="1027249"/>
    <lineage>
        <taxon>Bacteria</taxon>
        <taxon>Bacillati</taxon>
        <taxon>Bacillota</taxon>
        <taxon>Bacilli</taxon>
        <taxon>Bacillales</taxon>
        <taxon>Bacillaceae</taxon>
        <taxon>Gracilibacillus</taxon>
    </lineage>
</organism>
<gene>
    <name evidence="2" type="ORF">SAMN05216179_0656</name>
</gene>
<dbReference type="AlphaFoldDB" id="A0A1M7KCX4"/>
<evidence type="ECO:0000313" key="2">
    <source>
        <dbReference type="EMBL" id="SHM63093.1"/>
    </source>
</evidence>
<dbReference type="STRING" id="1027249.SAMN05216179_0656"/>
<keyword evidence="3" id="KW-1185">Reference proteome</keyword>